<dbReference type="AlphaFoldDB" id="A0A067PGE3"/>
<feature type="region of interest" description="Disordered" evidence="1">
    <location>
        <begin position="31"/>
        <end position="55"/>
    </location>
</feature>
<evidence type="ECO:0000313" key="2">
    <source>
        <dbReference type="EMBL" id="KDQ50087.1"/>
    </source>
</evidence>
<accession>A0A067PGE3</accession>
<feature type="compositionally biased region" description="Acidic residues" evidence="1">
    <location>
        <begin position="43"/>
        <end position="52"/>
    </location>
</feature>
<evidence type="ECO:0000256" key="1">
    <source>
        <dbReference type="SAM" id="MobiDB-lite"/>
    </source>
</evidence>
<feature type="region of interest" description="Disordered" evidence="1">
    <location>
        <begin position="137"/>
        <end position="211"/>
    </location>
</feature>
<evidence type="ECO:0000313" key="3">
    <source>
        <dbReference type="Proteomes" id="UP000027265"/>
    </source>
</evidence>
<sequence>MAHSDARAHCQEETTTTVVASMFEFKEYLEVESDPASDMATLGDDDEEEDDEPHIPCGAPPRSIFRISQFWTRFSFGFTRGSPIAHEISEKPLPFHCSTTIHEPPSPRLIAQPCPEGDHEITAVPIITSISPPSLSFSSPSSSLSTPSASSSSSSSYSKSTSTPPSSQAQSQSSSKNLSPLRNAAARTSSSTLATVSTSSHVPSRTSRMAPKSGWIDWLPSLDAALLQLYEPSSVRQPLLPSTSTEVKELEDPDQRLTYPLSLDIPVVIPLILQENLIKELTKDESENEPDLTSK</sequence>
<proteinExistence type="predicted"/>
<dbReference type="InParanoid" id="A0A067PGE3"/>
<dbReference type="HOGENOM" id="CLU_943546_0_0_1"/>
<feature type="compositionally biased region" description="Low complexity" evidence="1">
    <location>
        <begin position="137"/>
        <end position="200"/>
    </location>
</feature>
<protein>
    <submittedName>
        <fullName evidence="2">Uncharacterized protein</fullName>
    </submittedName>
</protein>
<dbReference type="EMBL" id="KL197766">
    <property type="protein sequence ID" value="KDQ50087.1"/>
    <property type="molecule type" value="Genomic_DNA"/>
</dbReference>
<dbReference type="Proteomes" id="UP000027265">
    <property type="component" value="Unassembled WGS sequence"/>
</dbReference>
<reference evidence="3" key="1">
    <citation type="journal article" date="2014" name="Proc. Natl. Acad. Sci. U.S.A.">
        <title>Extensive sampling of basidiomycete genomes demonstrates inadequacy of the white-rot/brown-rot paradigm for wood decay fungi.</title>
        <authorList>
            <person name="Riley R."/>
            <person name="Salamov A.A."/>
            <person name="Brown D.W."/>
            <person name="Nagy L.G."/>
            <person name="Floudas D."/>
            <person name="Held B.W."/>
            <person name="Levasseur A."/>
            <person name="Lombard V."/>
            <person name="Morin E."/>
            <person name="Otillar R."/>
            <person name="Lindquist E.A."/>
            <person name="Sun H."/>
            <person name="LaButti K.M."/>
            <person name="Schmutz J."/>
            <person name="Jabbour D."/>
            <person name="Luo H."/>
            <person name="Baker S.E."/>
            <person name="Pisabarro A.G."/>
            <person name="Walton J.D."/>
            <person name="Blanchette R.A."/>
            <person name="Henrissat B."/>
            <person name="Martin F."/>
            <person name="Cullen D."/>
            <person name="Hibbett D.S."/>
            <person name="Grigoriev I.V."/>
        </authorList>
    </citation>
    <scope>NUCLEOTIDE SEQUENCE [LARGE SCALE GENOMIC DNA]</scope>
    <source>
        <strain evidence="3">MUCL 33604</strain>
    </source>
</reference>
<gene>
    <name evidence="2" type="ORF">JAAARDRAFT_63376</name>
</gene>
<name>A0A067PGE3_9AGAM</name>
<keyword evidence="3" id="KW-1185">Reference proteome</keyword>
<organism evidence="2 3">
    <name type="scientific">Jaapia argillacea MUCL 33604</name>
    <dbReference type="NCBI Taxonomy" id="933084"/>
    <lineage>
        <taxon>Eukaryota</taxon>
        <taxon>Fungi</taxon>
        <taxon>Dikarya</taxon>
        <taxon>Basidiomycota</taxon>
        <taxon>Agaricomycotina</taxon>
        <taxon>Agaricomycetes</taxon>
        <taxon>Agaricomycetidae</taxon>
        <taxon>Jaapiales</taxon>
        <taxon>Jaapiaceae</taxon>
        <taxon>Jaapia</taxon>
    </lineage>
</organism>